<dbReference type="Pfam" id="PF13966">
    <property type="entry name" value="zf-RVT"/>
    <property type="match status" value="1"/>
</dbReference>
<evidence type="ECO:0000313" key="3">
    <source>
        <dbReference type="Proteomes" id="UP001281410"/>
    </source>
</evidence>
<feature type="domain" description="Reverse transcriptase zinc-binding" evidence="1">
    <location>
        <begin position="83"/>
        <end position="136"/>
    </location>
</feature>
<keyword evidence="3" id="KW-1185">Reference proteome</keyword>
<gene>
    <name evidence="2" type="ORF">Dsin_024583</name>
</gene>
<proteinExistence type="predicted"/>
<comment type="caution">
    <text evidence="2">The sequence shown here is derived from an EMBL/GenBank/DDBJ whole genome shotgun (WGS) entry which is preliminary data.</text>
</comment>
<reference evidence="2" key="1">
    <citation type="journal article" date="2023" name="Plant J.">
        <title>Genome sequences and population genomics provide insights into the demographic history, inbreeding, and mutation load of two 'living fossil' tree species of Dipteronia.</title>
        <authorList>
            <person name="Feng Y."/>
            <person name="Comes H.P."/>
            <person name="Chen J."/>
            <person name="Zhu S."/>
            <person name="Lu R."/>
            <person name="Zhang X."/>
            <person name="Li P."/>
            <person name="Qiu J."/>
            <person name="Olsen K.M."/>
            <person name="Qiu Y."/>
        </authorList>
    </citation>
    <scope>NUCLEOTIDE SEQUENCE</scope>
    <source>
        <strain evidence="2">NBL</strain>
    </source>
</reference>
<evidence type="ECO:0000313" key="2">
    <source>
        <dbReference type="EMBL" id="KAK3193273.1"/>
    </source>
</evidence>
<dbReference type="AlphaFoldDB" id="A0AAD9ZVR2"/>
<accession>A0AAD9ZVR2</accession>
<protein>
    <recommendedName>
        <fullName evidence="1">Reverse transcriptase zinc-binding domain-containing protein</fullName>
    </recommendedName>
</protein>
<organism evidence="2 3">
    <name type="scientific">Dipteronia sinensis</name>
    <dbReference type="NCBI Taxonomy" id="43782"/>
    <lineage>
        <taxon>Eukaryota</taxon>
        <taxon>Viridiplantae</taxon>
        <taxon>Streptophyta</taxon>
        <taxon>Embryophyta</taxon>
        <taxon>Tracheophyta</taxon>
        <taxon>Spermatophyta</taxon>
        <taxon>Magnoliopsida</taxon>
        <taxon>eudicotyledons</taxon>
        <taxon>Gunneridae</taxon>
        <taxon>Pentapetalae</taxon>
        <taxon>rosids</taxon>
        <taxon>malvids</taxon>
        <taxon>Sapindales</taxon>
        <taxon>Sapindaceae</taxon>
        <taxon>Hippocastanoideae</taxon>
        <taxon>Acereae</taxon>
        <taxon>Dipteronia</taxon>
    </lineage>
</organism>
<dbReference type="InterPro" id="IPR026960">
    <property type="entry name" value="RVT-Znf"/>
</dbReference>
<evidence type="ECO:0000259" key="1">
    <source>
        <dbReference type="Pfam" id="PF13966"/>
    </source>
</evidence>
<dbReference type="EMBL" id="JANJYJ010000008">
    <property type="protein sequence ID" value="KAK3193273.1"/>
    <property type="molecule type" value="Genomic_DNA"/>
</dbReference>
<sequence>MPILDLLRILDFLAMHLQAKVSDFNRDGRWILNDRFQARFLDLCFRIGKVVFLVRRLTLGCFMTSRRSPDGGTFGLAISFTPHSIVSCRLLLDRLPTKDRLCRSGFQLASRCSVCVANSESVDHLFLKCHLATALW</sequence>
<dbReference type="Proteomes" id="UP001281410">
    <property type="component" value="Unassembled WGS sequence"/>
</dbReference>
<name>A0AAD9ZVR2_9ROSI</name>